<feature type="repeat" description="TPR" evidence="1">
    <location>
        <begin position="284"/>
        <end position="317"/>
    </location>
</feature>
<dbReference type="SMART" id="SM00028">
    <property type="entry name" value="TPR"/>
    <property type="match status" value="2"/>
</dbReference>
<gene>
    <name evidence="3" type="ORF">L21SP5_01661</name>
</gene>
<protein>
    <submittedName>
        <fullName evidence="3">Tetratricopeptide repeat protein</fullName>
    </submittedName>
</protein>
<keyword evidence="2" id="KW-0732">Signal</keyword>
<feature type="chain" id="PRO_5006599381" evidence="2">
    <location>
        <begin position="24"/>
        <end position="446"/>
    </location>
</feature>
<dbReference type="EMBL" id="CP013118">
    <property type="protein sequence ID" value="ALO15304.1"/>
    <property type="molecule type" value="Genomic_DNA"/>
</dbReference>
<feature type="signal peptide" evidence="2">
    <location>
        <begin position="1"/>
        <end position="23"/>
    </location>
</feature>
<dbReference type="InterPro" id="IPR011990">
    <property type="entry name" value="TPR-like_helical_dom_sf"/>
</dbReference>
<accession>A0A0S2HZ29</accession>
<organism evidence="3 4">
    <name type="scientific">Salinivirga cyanobacteriivorans</name>
    <dbReference type="NCBI Taxonomy" id="1307839"/>
    <lineage>
        <taxon>Bacteria</taxon>
        <taxon>Pseudomonadati</taxon>
        <taxon>Bacteroidota</taxon>
        <taxon>Bacteroidia</taxon>
        <taxon>Bacteroidales</taxon>
        <taxon>Salinivirgaceae</taxon>
        <taxon>Salinivirga</taxon>
    </lineage>
</organism>
<dbReference type="KEGG" id="blq:L21SP5_01661"/>
<evidence type="ECO:0000313" key="4">
    <source>
        <dbReference type="Proteomes" id="UP000064893"/>
    </source>
</evidence>
<keyword evidence="1" id="KW-0802">TPR repeat</keyword>
<dbReference type="OrthoDB" id="1522899at2"/>
<dbReference type="Proteomes" id="UP000064893">
    <property type="component" value="Chromosome"/>
</dbReference>
<reference evidence="3 4" key="1">
    <citation type="submission" date="2015-11" db="EMBL/GenBank/DDBJ databases">
        <title>Description and complete genome sequence of a novel strain predominating in hypersaline microbial mats and representing a new family of the Bacteriodetes phylum.</title>
        <authorList>
            <person name="Spring S."/>
            <person name="Bunk B."/>
            <person name="Sproer C."/>
            <person name="Klenk H.-P."/>
        </authorList>
    </citation>
    <scope>NUCLEOTIDE SEQUENCE [LARGE SCALE GENOMIC DNA]</scope>
    <source>
        <strain evidence="3 4">L21-Spi-D4</strain>
    </source>
</reference>
<dbReference type="AlphaFoldDB" id="A0A0S2HZ29"/>
<evidence type="ECO:0000313" key="3">
    <source>
        <dbReference type="EMBL" id="ALO15304.1"/>
    </source>
</evidence>
<dbReference type="STRING" id="1307839.L21SP5_01661"/>
<keyword evidence="4" id="KW-1185">Reference proteome</keyword>
<dbReference type="SUPFAM" id="SSF48452">
    <property type="entry name" value="TPR-like"/>
    <property type="match status" value="1"/>
</dbReference>
<proteinExistence type="predicted"/>
<sequence length="446" mass="51508" precursor="true">MKTKVTKILLAFSITLLSLPALMAQKGVEDGSKYGHGEDSIRALQNLSMYKQFYRQKSYNDAIKPWRIVFNEAPKISKNMYIHGVNMYKILFKNSKSVEEREKYVDTIMMIYDQRMEYFNSKGYLTARKGVDLGNLSPKRAKEAYDLIHEAVDMMDKQTPGFALNEMMQAALKLYNDDVISEDEMVNNFALASDILDYQMKNASSDKKRERYEIIMNNVELIFTKSGAATCESLIPLLTKRYEEKPKDLENLKKIVGLLRNFDCEESDIFEKSAEDLYELEPSANSAYSLARVFLKKKNWDKAIKYYEEAIRRETDDITLARYNKELADILLVADRSPAKAVQHARQALKHNPEDGNPYLTIGRAYANAQNFGENKFEKNTKYWAAVDMFYKAKAVDSTIADKANKLIETYSQYFPDKEEAFFYNVTEGSDYTVGGWINHTTKVRF</sequence>
<evidence type="ECO:0000256" key="2">
    <source>
        <dbReference type="SAM" id="SignalP"/>
    </source>
</evidence>
<dbReference type="InterPro" id="IPR019734">
    <property type="entry name" value="TPR_rpt"/>
</dbReference>
<evidence type="ECO:0000256" key="1">
    <source>
        <dbReference type="PROSITE-ProRule" id="PRU00339"/>
    </source>
</evidence>
<dbReference type="PROSITE" id="PS50005">
    <property type="entry name" value="TPR"/>
    <property type="match status" value="1"/>
</dbReference>
<dbReference type="RefSeq" id="WP_057952772.1">
    <property type="nucleotide sequence ID" value="NZ_CP013118.1"/>
</dbReference>
<name>A0A0S2HZ29_9BACT</name>
<dbReference type="Gene3D" id="1.25.40.10">
    <property type="entry name" value="Tetratricopeptide repeat domain"/>
    <property type="match status" value="1"/>
</dbReference>